<dbReference type="STRING" id="1133592.ASNER_089"/>
<dbReference type="GO" id="GO:0000455">
    <property type="term" value="P:enzyme-directed rRNA pseudouridine synthesis"/>
    <property type="evidence" value="ECO:0007669"/>
    <property type="project" value="TreeGrafter"/>
</dbReference>
<dbReference type="NCBIfam" id="TIGR00005">
    <property type="entry name" value="rluA_subfam"/>
    <property type="match status" value="1"/>
</dbReference>
<dbReference type="InterPro" id="IPR036986">
    <property type="entry name" value="S4_RNA-bd_sf"/>
</dbReference>
<evidence type="ECO:0000256" key="5">
    <source>
        <dbReference type="RuleBase" id="RU362028"/>
    </source>
</evidence>
<gene>
    <name evidence="7" type="primary">rluD</name>
    <name evidence="7" type="ORF">ASNER_089</name>
</gene>
<dbReference type="PROSITE" id="PS01129">
    <property type="entry name" value="PSI_RLU"/>
    <property type="match status" value="1"/>
</dbReference>
<evidence type="ECO:0000313" key="8">
    <source>
        <dbReference type="Proteomes" id="UP000011174"/>
    </source>
</evidence>
<evidence type="ECO:0000256" key="2">
    <source>
        <dbReference type="ARBA" id="ARBA00023235"/>
    </source>
</evidence>
<sequence length="311" mass="35959">MNNKHYSFIVDKNQKPLRIDKFLLNSISNTTRNKIKNTFYTEKIFVNNFLVKKNYRVKPLDVISVMMDSPKEILLEDISLNIIYEDDVLVVINKPSGLAVHPGYGNYKATLLHAIKYYLNKIGIVKIPERIGLVHRLDKETSGLLLIAKNDFSLQHLTYQFFTRSVYRRYLALVWGNLEGYGTIKGNIGRSLIDRKRMEIFSDATSGKHSVTHYKVLEKLNIVTLVSCRIDTGRTHQIRTHFTNLGNPIFNDPMYGGRNKNCLSILQGQFLHAQSFIFIHPITGKPMHFEVPLSKDMYEVLEILRNSIIQR</sequence>
<feature type="active site" evidence="3">
    <location>
        <position position="138"/>
    </location>
</feature>
<dbReference type="CDD" id="cd02869">
    <property type="entry name" value="PseudoU_synth_RluA_like"/>
    <property type="match status" value="1"/>
</dbReference>
<keyword evidence="8" id="KW-1185">Reference proteome</keyword>
<dbReference type="EMBL" id="CP003263">
    <property type="protein sequence ID" value="AGC66859.1"/>
    <property type="molecule type" value="Genomic_DNA"/>
</dbReference>
<dbReference type="AlphaFoldDB" id="L7VJI4"/>
<dbReference type="KEGG" id="udi:ASNER_089"/>
<comment type="function">
    <text evidence="5">Responsible for synthesis of pseudouridine from uracil.</text>
</comment>
<evidence type="ECO:0000313" key="7">
    <source>
        <dbReference type="EMBL" id="AGC66859.1"/>
    </source>
</evidence>
<evidence type="ECO:0000259" key="6">
    <source>
        <dbReference type="Pfam" id="PF00849"/>
    </source>
</evidence>
<feature type="domain" description="Pseudouridine synthase RsuA/RluA-like" evidence="6">
    <location>
        <begin position="89"/>
        <end position="242"/>
    </location>
</feature>
<dbReference type="InterPro" id="IPR020103">
    <property type="entry name" value="PsdUridine_synth_cat_dom_sf"/>
</dbReference>
<reference evidence="7 8" key="1">
    <citation type="journal article" date="2013" name="Environ. Microbiol.">
        <title>The nutrient supplying capabilities of Uzinura, an endosymbiont of armoured scale insects.</title>
        <authorList>
            <person name="Sabree Z.L."/>
            <person name="Huang C.Y."/>
            <person name="Okusu A."/>
            <person name="Moran N.A."/>
            <person name="Normark B.B."/>
        </authorList>
    </citation>
    <scope>NUCLEOTIDE SEQUENCE [LARGE SCALE GENOMIC DNA]</scope>
    <source>
        <strain evidence="7 8">ASNER</strain>
    </source>
</reference>
<keyword evidence="4" id="KW-0694">RNA-binding</keyword>
<dbReference type="SUPFAM" id="SSF55174">
    <property type="entry name" value="Alpha-L RNA-binding motif"/>
    <property type="match status" value="1"/>
</dbReference>
<comment type="catalytic activity">
    <reaction evidence="5">
        <text>a uridine in RNA = a pseudouridine in RNA</text>
        <dbReference type="Rhea" id="RHEA:48348"/>
        <dbReference type="Rhea" id="RHEA-COMP:12068"/>
        <dbReference type="Rhea" id="RHEA-COMP:12069"/>
        <dbReference type="ChEBI" id="CHEBI:65314"/>
        <dbReference type="ChEBI" id="CHEBI:65315"/>
    </reaction>
</comment>
<dbReference type="HOGENOM" id="CLU_016902_4_3_10"/>
<dbReference type="PATRIC" id="fig|1133592.3.peg.79"/>
<dbReference type="InterPro" id="IPR006225">
    <property type="entry name" value="PsdUridine_synth_RluC/D"/>
</dbReference>
<proteinExistence type="inferred from homology"/>
<dbReference type="SUPFAM" id="SSF55120">
    <property type="entry name" value="Pseudouridine synthase"/>
    <property type="match status" value="1"/>
</dbReference>
<organism evidence="7 8">
    <name type="scientific">Candidatus Uzinura diaspidicola str. ASNER</name>
    <dbReference type="NCBI Taxonomy" id="1133592"/>
    <lineage>
        <taxon>Bacteria</taxon>
        <taxon>Pseudomonadati</taxon>
        <taxon>Bacteroidota</taxon>
        <taxon>Flavobacteriia</taxon>
        <taxon>Flavobacteriales</taxon>
        <taxon>Candidatus Uzinura</taxon>
    </lineage>
</organism>
<protein>
    <recommendedName>
        <fullName evidence="5">Pseudouridine synthase</fullName>
        <ecNumber evidence="5">5.4.99.-</ecNumber>
    </recommendedName>
</protein>
<dbReference type="GO" id="GO:0003723">
    <property type="term" value="F:RNA binding"/>
    <property type="evidence" value="ECO:0007669"/>
    <property type="project" value="UniProtKB-KW"/>
</dbReference>
<dbReference type="PANTHER" id="PTHR21600:SF44">
    <property type="entry name" value="RIBOSOMAL LARGE SUBUNIT PSEUDOURIDINE SYNTHASE D"/>
    <property type="match status" value="1"/>
</dbReference>
<comment type="similarity">
    <text evidence="1 5">Belongs to the pseudouridine synthase RluA family.</text>
</comment>
<dbReference type="InterPro" id="IPR050188">
    <property type="entry name" value="RluA_PseudoU_synthase"/>
</dbReference>
<accession>L7VJI4</accession>
<dbReference type="GO" id="GO:0140098">
    <property type="term" value="F:catalytic activity, acting on RNA"/>
    <property type="evidence" value="ECO:0007669"/>
    <property type="project" value="UniProtKB-ARBA"/>
</dbReference>
<dbReference type="InterPro" id="IPR006145">
    <property type="entry name" value="PsdUridine_synth_RsuA/RluA"/>
</dbReference>
<dbReference type="Gene3D" id="3.10.290.10">
    <property type="entry name" value="RNA-binding S4 domain"/>
    <property type="match status" value="1"/>
</dbReference>
<dbReference type="EC" id="5.4.99.-" evidence="5"/>
<dbReference type="Gene3D" id="3.30.2350.10">
    <property type="entry name" value="Pseudouridine synthase"/>
    <property type="match status" value="1"/>
</dbReference>
<dbReference type="Proteomes" id="UP000011174">
    <property type="component" value="Chromosome"/>
</dbReference>
<name>L7VJI4_9FLAO</name>
<dbReference type="GO" id="GO:0009982">
    <property type="term" value="F:pseudouridine synthase activity"/>
    <property type="evidence" value="ECO:0007669"/>
    <property type="project" value="InterPro"/>
</dbReference>
<evidence type="ECO:0000256" key="4">
    <source>
        <dbReference type="PROSITE-ProRule" id="PRU00182"/>
    </source>
</evidence>
<dbReference type="CDD" id="cd00165">
    <property type="entry name" value="S4"/>
    <property type="match status" value="1"/>
</dbReference>
<dbReference type="Pfam" id="PF00849">
    <property type="entry name" value="PseudoU_synth_2"/>
    <property type="match status" value="1"/>
</dbReference>
<dbReference type="PROSITE" id="PS50889">
    <property type="entry name" value="S4"/>
    <property type="match status" value="1"/>
</dbReference>
<dbReference type="PANTHER" id="PTHR21600">
    <property type="entry name" value="MITOCHONDRIAL RNA PSEUDOURIDINE SYNTHASE"/>
    <property type="match status" value="1"/>
</dbReference>
<evidence type="ECO:0000256" key="1">
    <source>
        <dbReference type="ARBA" id="ARBA00010876"/>
    </source>
</evidence>
<keyword evidence="2 5" id="KW-0413">Isomerase</keyword>
<dbReference type="InterPro" id="IPR006224">
    <property type="entry name" value="PsdUridine_synth_RluA-like_CS"/>
</dbReference>
<evidence type="ECO:0000256" key="3">
    <source>
        <dbReference type="PIRSR" id="PIRSR606225-1"/>
    </source>
</evidence>